<protein>
    <recommendedName>
        <fullName evidence="3">Four-helix bundle copper-binding protein</fullName>
    </recommendedName>
</protein>
<name>A0ABU0FVD7_9BACI</name>
<gene>
    <name evidence="1" type="ORF">J2S25_001525</name>
</gene>
<keyword evidence="2" id="KW-1185">Reference proteome</keyword>
<dbReference type="RefSeq" id="WP_241768535.1">
    <property type="nucleotide sequence ID" value="NZ_JAUSUN010000007.1"/>
</dbReference>
<dbReference type="PANTHER" id="PTHR37310:SF1">
    <property type="entry name" value="CYTOPLASMIC PROTEIN"/>
    <property type="match status" value="1"/>
</dbReference>
<evidence type="ECO:0000313" key="1">
    <source>
        <dbReference type="EMBL" id="MDQ0413322.1"/>
    </source>
</evidence>
<comment type="caution">
    <text evidence="1">The sequence shown here is derived from an EMBL/GenBank/DDBJ whole genome shotgun (WGS) entry which is preliminary data.</text>
</comment>
<dbReference type="Pfam" id="PF03860">
    <property type="entry name" value="Csp"/>
    <property type="match status" value="1"/>
</dbReference>
<sequence length="127" mass="14088">MYSTQTFRQYGQYSGAMGGQMAIGSSLLHTVQHCEATCEHMVTHLIGLPHDDRRDVQILLVRDCADMCTLMAKYLARDSFFSKALANSCAYVCEQCALECSKFPDQMSQNCAQVCQHCAQACRAFAA</sequence>
<dbReference type="InterPro" id="IPR005560">
    <property type="entry name" value="Csp_YhjQ"/>
</dbReference>
<reference evidence="1 2" key="1">
    <citation type="submission" date="2023-07" db="EMBL/GenBank/DDBJ databases">
        <title>Genomic Encyclopedia of Type Strains, Phase IV (KMG-IV): sequencing the most valuable type-strain genomes for metagenomic binning, comparative biology and taxonomic classification.</title>
        <authorList>
            <person name="Goeker M."/>
        </authorList>
    </citation>
    <scope>NUCLEOTIDE SEQUENCE [LARGE SCALE GENOMIC DNA]</scope>
    <source>
        <strain evidence="1 2">DSM 19598</strain>
    </source>
</reference>
<dbReference type="PANTHER" id="PTHR37310">
    <property type="entry name" value="CYTOPLASMIC PROTEIN-RELATED"/>
    <property type="match status" value="1"/>
</dbReference>
<dbReference type="CDD" id="cd08026">
    <property type="entry name" value="DUF326"/>
    <property type="match status" value="1"/>
</dbReference>
<dbReference type="Proteomes" id="UP001242313">
    <property type="component" value="Unassembled WGS sequence"/>
</dbReference>
<accession>A0ABU0FVD7</accession>
<organism evidence="1 2">
    <name type="scientific">Mesobacillus stamsii</name>
    <dbReference type="NCBI Taxonomy" id="225347"/>
    <lineage>
        <taxon>Bacteria</taxon>
        <taxon>Bacillati</taxon>
        <taxon>Bacillota</taxon>
        <taxon>Bacilli</taxon>
        <taxon>Bacillales</taxon>
        <taxon>Bacillaceae</taxon>
        <taxon>Mesobacillus</taxon>
    </lineage>
</organism>
<dbReference type="Gene3D" id="1.20.1270.360">
    <property type="match status" value="1"/>
</dbReference>
<proteinExistence type="predicted"/>
<dbReference type="InterPro" id="IPR044543">
    <property type="entry name" value="YHJQ-like"/>
</dbReference>
<dbReference type="EMBL" id="JAUSUN010000007">
    <property type="protein sequence ID" value="MDQ0413322.1"/>
    <property type="molecule type" value="Genomic_DNA"/>
</dbReference>
<evidence type="ECO:0000313" key="2">
    <source>
        <dbReference type="Proteomes" id="UP001242313"/>
    </source>
</evidence>
<evidence type="ECO:0008006" key="3">
    <source>
        <dbReference type="Google" id="ProtNLM"/>
    </source>
</evidence>